<evidence type="ECO:0000313" key="2">
    <source>
        <dbReference type="EMBL" id="OPC77701.1"/>
    </source>
</evidence>
<evidence type="ECO:0000256" key="1">
    <source>
        <dbReference type="SAM" id="MobiDB-lite"/>
    </source>
</evidence>
<dbReference type="STRING" id="159449.B4N89_35970"/>
<organism evidence="2 3">
    <name type="scientific">Embleya scabrispora</name>
    <dbReference type="NCBI Taxonomy" id="159449"/>
    <lineage>
        <taxon>Bacteria</taxon>
        <taxon>Bacillati</taxon>
        <taxon>Actinomycetota</taxon>
        <taxon>Actinomycetes</taxon>
        <taxon>Kitasatosporales</taxon>
        <taxon>Streptomycetaceae</taxon>
        <taxon>Embleya</taxon>
    </lineage>
</organism>
<dbReference type="AlphaFoldDB" id="A0A1T3NM04"/>
<gene>
    <name evidence="2" type="ORF">B4N89_35970</name>
</gene>
<protein>
    <recommendedName>
        <fullName evidence="4">LGFP repeat-containing protein</fullName>
    </recommendedName>
</protein>
<feature type="region of interest" description="Disordered" evidence="1">
    <location>
        <begin position="362"/>
        <end position="395"/>
    </location>
</feature>
<sequence length="593" mass="63363">MAGAWGLRLANGGGKPLTRSQADSVESGKSWSDMSRQIICKRKYNHDPSFPATDNPSCDEYPFAATFQTAGKGGFARLGAVEDGSVCTQIVATRPAVGAPYDNVRVLGTADPAAPCIRGTVPLDQNTDAGRAIGSTFISELHVLRGDDFWVHAAPSGGWGNCATVGRPIVPFAATFDIPLCGPILDVFNRAGGATVLGYPLAQGSTPDGVGKYIHLQARGATEPNTSIYWSPTTGAHTITGSIRAKWLRLGAEATLGYPMTDDTKAPDGQGHFNHFSIGNNSIYSTPTGGAWQIGGAIRDKWQQLGWEQGIGYPDTDETTTSDGTGRFNHFRRLGASTGSDSIFWTSGTGAHQIGGAIRDKWTAGGSERGAGYPTTDETATPDGQGRFNHFRGPGMDRDSESIYWHPKVGVSRIRSAFRDKWLTFGAERASGYPVGDETGTGSSQGAEQYTARIDAQGNAYLFLRFLWGPASGTHFTPASWRNYPGPNSWMGFPTKEHAYDPGQPIANFYTFQSFQGGCLGKYTSTPAGQIDAVANSTGLCRANYQEITPATWNTKTLREKLPMEQNPIPLDSVLTSDGQISSDKLRAATAGR</sequence>
<proteinExistence type="predicted"/>
<dbReference type="InterPro" id="IPR013207">
    <property type="entry name" value="LGFP"/>
</dbReference>
<keyword evidence="3" id="KW-1185">Reference proteome</keyword>
<dbReference type="Proteomes" id="UP000190037">
    <property type="component" value="Unassembled WGS sequence"/>
</dbReference>
<comment type="caution">
    <text evidence="2">The sequence shown here is derived from an EMBL/GenBank/DDBJ whole genome shotgun (WGS) entry which is preliminary data.</text>
</comment>
<name>A0A1T3NM04_9ACTN</name>
<dbReference type="EMBL" id="MWQN01000003">
    <property type="protein sequence ID" value="OPC77701.1"/>
    <property type="molecule type" value="Genomic_DNA"/>
</dbReference>
<dbReference type="Pfam" id="PF08310">
    <property type="entry name" value="LGFP"/>
    <property type="match status" value="4"/>
</dbReference>
<evidence type="ECO:0008006" key="4">
    <source>
        <dbReference type="Google" id="ProtNLM"/>
    </source>
</evidence>
<evidence type="ECO:0000313" key="3">
    <source>
        <dbReference type="Proteomes" id="UP000190037"/>
    </source>
</evidence>
<accession>A0A1T3NM04</accession>
<reference evidence="2 3" key="1">
    <citation type="submission" date="2017-03" db="EMBL/GenBank/DDBJ databases">
        <title>Draft genome sequence of Streptomyces scabrisporus NF3, endophyte isolated from Amphipterygium adstringens.</title>
        <authorList>
            <person name="Vazquez M."/>
            <person name="Ceapa C.D."/>
            <person name="Rodriguez Luna D."/>
            <person name="Sanchez Esquivel S."/>
        </authorList>
    </citation>
    <scope>NUCLEOTIDE SEQUENCE [LARGE SCALE GENOMIC DNA]</scope>
    <source>
        <strain evidence="2 3">NF3</strain>
    </source>
</reference>